<evidence type="ECO:0000256" key="7">
    <source>
        <dbReference type="ARBA" id="ARBA00022989"/>
    </source>
</evidence>
<evidence type="ECO:0000256" key="11">
    <source>
        <dbReference type="PIRSR" id="PIRSR602401-1"/>
    </source>
</evidence>
<dbReference type="GO" id="GO:0020037">
    <property type="term" value="F:heme binding"/>
    <property type="evidence" value="ECO:0007669"/>
    <property type="project" value="InterPro"/>
</dbReference>
<keyword evidence="9 11" id="KW-0408">Iron</keyword>
<evidence type="ECO:0000256" key="10">
    <source>
        <dbReference type="ARBA" id="ARBA00023136"/>
    </source>
</evidence>
<reference evidence="12 13" key="1">
    <citation type="submission" date="2024-01" db="EMBL/GenBank/DDBJ databases">
        <title>Genome assemblies of Stephania.</title>
        <authorList>
            <person name="Yang L."/>
        </authorList>
    </citation>
    <scope>NUCLEOTIDE SEQUENCE [LARGE SCALE GENOMIC DNA]</scope>
    <source>
        <strain evidence="12">QJT</strain>
        <tissue evidence="12">Leaf</tissue>
    </source>
</reference>
<evidence type="ECO:0000313" key="12">
    <source>
        <dbReference type="EMBL" id="KAK9116596.1"/>
    </source>
</evidence>
<dbReference type="EMBL" id="JBBNAE010000006">
    <property type="protein sequence ID" value="KAK9116596.1"/>
    <property type="molecule type" value="Genomic_DNA"/>
</dbReference>
<dbReference type="GO" id="GO:0004497">
    <property type="term" value="F:monooxygenase activity"/>
    <property type="evidence" value="ECO:0007669"/>
    <property type="project" value="InterPro"/>
</dbReference>
<evidence type="ECO:0000256" key="6">
    <source>
        <dbReference type="ARBA" id="ARBA00022723"/>
    </source>
</evidence>
<evidence type="ECO:0000256" key="8">
    <source>
        <dbReference type="ARBA" id="ARBA00023002"/>
    </source>
</evidence>
<name>A0AAP0IKW7_9MAGN</name>
<dbReference type="InterPro" id="IPR017972">
    <property type="entry name" value="Cyt_P450_CS"/>
</dbReference>
<sequence>MASSLASLGLIPPKGRKYSYVIGKNNHPNETYGPRSNVFSLSFSLISRSSSLPSPFTLHGLPHPPFFSPNSLLLAGGRVETPEVSTHLLFLELSVLSFELLSHSLSVVLPLGLPPSRLTCLSAAKSSPVVGGSEVTGDPSKVPFPSPFLSFSLILSRWSCMCVHAWCVGAAVTRTGRGRPPGFCPFAESAVAGGAAGRTAAPGEVAGNSGIRVRIRGSVVRAAPSRPRPLANRWKHPGNAKKQKIKVPVGIEPGRRHKQGIACIRLGNVHVIPVTSPEIACEFLKTYDAVFSSRPITMASHYVGSGFLPVFASPMGAQWKKMRRFVVSKVLNPTTLHWLLPKRVEEADNLVRYVYNHCCDDQAYKEVDVREAAWQYGGNVFRKMVFNKRHFGDGREDGGPGVEEEEHVEAIRTALSLINSFCVSDYMPWLRWLDLDGHERVMRRAIGVINKYHDPIIDDRIKSHESTREPRDLLDVLISAKDGEGRLMLSVEEIKAEVMEIMLAGFDNVANATEWALAEMVNQPETLKRALDEMDGVVGRDRLVQVPDLSHLNYLRACARETFRLHPIGTFILPHVSLSNITTTSGYFIPKGSHVLLSRLGLGRNPKVWDEPLQFRPERHFDGGLVQLTESSLRFVSFSTGRRGCPGGELGTEMTVMLLSRLLQGFNWSLPRGASLVDHLKSKDSFASDPLVLVARPRLPVHLYPTST</sequence>
<keyword evidence="13" id="KW-1185">Reference proteome</keyword>
<dbReference type="GO" id="GO:0016020">
    <property type="term" value="C:membrane"/>
    <property type="evidence" value="ECO:0007669"/>
    <property type="project" value="UniProtKB-SubCell"/>
</dbReference>
<accession>A0AAP0IKW7</accession>
<evidence type="ECO:0000256" key="5">
    <source>
        <dbReference type="ARBA" id="ARBA00022692"/>
    </source>
</evidence>
<proteinExistence type="inferred from homology"/>
<dbReference type="AlphaFoldDB" id="A0AAP0IKW7"/>
<keyword evidence="4 11" id="KW-0349">Heme</keyword>
<dbReference type="SUPFAM" id="SSF48264">
    <property type="entry name" value="Cytochrome P450"/>
    <property type="match status" value="1"/>
</dbReference>
<dbReference type="Proteomes" id="UP001417504">
    <property type="component" value="Unassembled WGS sequence"/>
</dbReference>
<evidence type="ECO:0000256" key="4">
    <source>
        <dbReference type="ARBA" id="ARBA00022617"/>
    </source>
</evidence>
<dbReference type="PRINTS" id="PR00385">
    <property type="entry name" value="P450"/>
</dbReference>
<keyword evidence="6 11" id="KW-0479">Metal-binding</keyword>
<dbReference type="PANTHER" id="PTHR47944">
    <property type="entry name" value="CYTOCHROME P450 98A9"/>
    <property type="match status" value="1"/>
</dbReference>
<evidence type="ECO:0008006" key="14">
    <source>
        <dbReference type="Google" id="ProtNLM"/>
    </source>
</evidence>
<dbReference type="GO" id="GO:0033075">
    <property type="term" value="P:isoquinoline alkaloid biosynthetic process"/>
    <property type="evidence" value="ECO:0007669"/>
    <property type="project" value="UniProtKB-ARBA"/>
</dbReference>
<dbReference type="InterPro" id="IPR001128">
    <property type="entry name" value="Cyt_P450"/>
</dbReference>
<comment type="cofactor">
    <cofactor evidence="1 11">
        <name>heme</name>
        <dbReference type="ChEBI" id="CHEBI:30413"/>
    </cofactor>
</comment>
<dbReference type="PANTHER" id="PTHR47944:SF4">
    <property type="entry name" value="OS09G0441700 PROTEIN"/>
    <property type="match status" value="1"/>
</dbReference>
<comment type="caution">
    <text evidence="12">The sequence shown here is derived from an EMBL/GenBank/DDBJ whole genome shotgun (WGS) entry which is preliminary data.</text>
</comment>
<dbReference type="Gene3D" id="1.10.630.10">
    <property type="entry name" value="Cytochrome P450"/>
    <property type="match status" value="1"/>
</dbReference>
<comment type="subcellular location">
    <subcellularLocation>
        <location evidence="2">Membrane</location>
        <topology evidence="2">Single-pass membrane protein</topology>
    </subcellularLocation>
</comment>
<keyword evidence="5" id="KW-0812">Transmembrane</keyword>
<organism evidence="12 13">
    <name type="scientific">Stephania japonica</name>
    <dbReference type="NCBI Taxonomy" id="461633"/>
    <lineage>
        <taxon>Eukaryota</taxon>
        <taxon>Viridiplantae</taxon>
        <taxon>Streptophyta</taxon>
        <taxon>Embryophyta</taxon>
        <taxon>Tracheophyta</taxon>
        <taxon>Spermatophyta</taxon>
        <taxon>Magnoliopsida</taxon>
        <taxon>Ranunculales</taxon>
        <taxon>Menispermaceae</taxon>
        <taxon>Menispermoideae</taxon>
        <taxon>Cissampelideae</taxon>
        <taxon>Stephania</taxon>
    </lineage>
</organism>
<dbReference type="InterPro" id="IPR036396">
    <property type="entry name" value="Cyt_P450_sf"/>
</dbReference>
<evidence type="ECO:0000256" key="2">
    <source>
        <dbReference type="ARBA" id="ARBA00004167"/>
    </source>
</evidence>
<keyword evidence="10" id="KW-0472">Membrane</keyword>
<comment type="similarity">
    <text evidence="3">Belongs to the cytochrome P450 family.</text>
</comment>
<dbReference type="InterPro" id="IPR002401">
    <property type="entry name" value="Cyt_P450_E_grp-I"/>
</dbReference>
<evidence type="ECO:0000256" key="3">
    <source>
        <dbReference type="ARBA" id="ARBA00010617"/>
    </source>
</evidence>
<feature type="binding site" description="axial binding residue" evidence="11">
    <location>
        <position position="645"/>
    </location>
    <ligand>
        <name>heme</name>
        <dbReference type="ChEBI" id="CHEBI:30413"/>
    </ligand>
    <ligandPart>
        <name>Fe</name>
        <dbReference type="ChEBI" id="CHEBI:18248"/>
    </ligandPart>
</feature>
<gene>
    <name evidence="12" type="ORF">Sjap_015543</name>
</gene>
<keyword evidence="8" id="KW-0560">Oxidoreductase</keyword>
<dbReference type="Pfam" id="PF00067">
    <property type="entry name" value="p450"/>
    <property type="match status" value="1"/>
</dbReference>
<dbReference type="GO" id="GO:0016717">
    <property type="term" value="F:oxidoreductase activity, acting on paired donors, with oxidation of a pair of donors resulting in the reduction of molecular oxygen to two molecules of water"/>
    <property type="evidence" value="ECO:0007669"/>
    <property type="project" value="UniProtKB-ARBA"/>
</dbReference>
<dbReference type="GO" id="GO:0005506">
    <property type="term" value="F:iron ion binding"/>
    <property type="evidence" value="ECO:0007669"/>
    <property type="project" value="InterPro"/>
</dbReference>
<keyword evidence="7" id="KW-1133">Transmembrane helix</keyword>
<dbReference type="PROSITE" id="PS00086">
    <property type="entry name" value="CYTOCHROME_P450"/>
    <property type="match status" value="1"/>
</dbReference>
<evidence type="ECO:0000313" key="13">
    <source>
        <dbReference type="Proteomes" id="UP001417504"/>
    </source>
</evidence>
<evidence type="ECO:0000256" key="1">
    <source>
        <dbReference type="ARBA" id="ARBA00001971"/>
    </source>
</evidence>
<evidence type="ECO:0000256" key="9">
    <source>
        <dbReference type="ARBA" id="ARBA00023004"/>
    </source>
</evidence>
<protein>
    <recommendedName>
        <fullName evidence="14">Cytochrome P450</fullName>
    </recommendedName>
</protein>
<dbReference type="PRINTS" id="PR00463">
    <property type="entry name" value="EP450I"/>
</dbReference>